<feature type="domain" description="Ribosomal protein eL8/eL30/eS12/Gadd45" evidence="2">
    <location>
        <begin position="291"/>
        <end position="381"/>
    </location>
</feature>
<dbReference type="GO" id="GO:0043021">
    <property type="term" value="F:ribonucleoprotein complex binding"/>
    <property type="evidence" value="ECO:0007669"/>
    <property type="project" value="TreeGrafter"/>
</dbReference>
<name>A0A3M7PSA5_BRAPC</name>
<dbReference type="InterPro" id="IPR004038">
    <property type="entry name" value="Ribosomal_eL8/eL30/eS12/Gad45"/>
</dbReference>
<reference evidence="3 4" key="1">
    <citation type="journal article" date="2018" name="Sci. Rep.">
        <title>Genomic signatures of local adaptation to the degree of environmental predictability in rotifers.</title>
        <authorList>
            <person name="Franch-Gras L."/>
            <person name="Hahn C."/>
            <person name="Garcia-Roger E.M."/>
            <person name="Carmona M.J."/>
            <person name="Serra M."/>
            <person name="Gomez A."/>
        </authorList>
    </citation>
    <scope>NUCLEOTIDE SEQUENCE [LARGE SCALE GENOMIC DNA]</scope>
    <source>
        <strain evidence="3">HYR1</strain>
    </source>
</reference>
<dbReference type="GO" id="GO:1990904">
    <property type="term" value="C:ribonucleoprotein complex"/>
    <property type="evidence" value="ECO:0007669"/>
    <property type="project" value="TreeGrafter"/>
</dbReference>
<dbReference type="FunFam" id="3.30.1330.30:FF:000004">
    <property type="entry name" value="selenocysteine insertion sequence-binding protein 2"/>
    <property type="match status" value="1"/>
</dbReference>
<dbReference type="OrthoDB" id="263617at2759"/>
<feature type="region of interest" description="Disordered" evidence="1">
    <location>
        <begin position="570"/>
        <end position="616"/>
    </location>
</feature>
<evidence type="ECO:0000313" key="3">
    <source>
        <dbReference type="EMBL" id="RNA01913.1"/>
    </source>
</evidence>
<organism evidence="3 4">
    <name type="scientific">Brachionus plicatilis</name>
    <name type="common">Marine rotifer</name>
    <name type="synonym">Brachionus muelleri</name>
    <dbReference type="NCBI Taxonomy" id="10195"/>
    <lineage>
        <taxon>Eukaryota</taxon>
        <taxon>Metazoa</taxon>
        <taxon>Spiralia</taxon>
        <taxon>Gnathifera</taxon>
        <taxon>Rotifera</taxon>
        <taxon>Eurotatoria</taxon>
        <taxon>Monogononta</taxon>
        <taxon>Pseudotrocha</taxon>
        <taxon>Ploima</taxon>
        <taxon>Brachionidae</taxon>
        <taxon>Brachionus</taxon>
    </lineage>
</organism>
<dbReference type="Pfam" id="PF01248">
    <property type="entry name" value="Ribosomal_L7Ae"/>
    <property type="match status" value="1"/>
</dbReference>
<dbReference type="InterPro" id="IPR029064">
    <property type="entry name" value="Ribosomal_eL30-like_sf"/>
</dbReference>
<dbReference type="PANTHER" id="PTHR13284">
    <property type="entry name" value="GH01354P"/>
    <property type="match status" value="1"/>
</dbReference>
<dbReference type="PANTHER" id="PTHR13284:SF4">
    <property type="entry name" value="C2H2-TYPE DOMAIN-CONTAINING PROTEIN"/>
    <property type="match status" value="1"/>
</dbReference>
<dbReference type="Proteomes" id="UP000276133">
    <property type="component" value="Unassembled WGS sequence"/>
</dbReference>
<accession>A0A3M7PSA5</accession>
<dbReference type="EMBL" id="REGN01009118">
    <property type="protein sequence ID" value="RNA01913.1"/>
    <property type="molecule type" value="Genomic_DNA"/>
</dbReference>
<dbReference type="STRING" id="10195.A0A3M7PSA5"/>
<dbReference type="GO" id="GO:0005739">
    <property type="term" value="C:mitochondrion"/>
    <property type="evidence" value="ECO:0007669"/>
    <property type="project" value="TreeGrafter"/>
</dbReference>
<evidence type="ECO:0000259" key="2">
    <source>
        <dbReference type="Pfam" id="PF01248"/>
    </source>
</evidence>
<comment type="caution">
    <text evidence="3">The sequence shown here is derived from an EMBL/GenBank/DDBJ whole genome shotgun (WGS) entry which is preliminary data.</text>
</comment>
<keyword evidence="4" id="KW-1185">Reference proteome</keyword>
<evidence type="ECO:0000256" key="1">
    <source>
        <dbReference type="SAM" id="MobiDB-lite"/>
    </source>
</evidence>
<gene>
    <name evidence="3" type="ORF">BpHYR1_021458</name>
</gene>
<dbReference type="GO" id="GO:0003730">
    <property type="term" value="F:mRNA 3'-UTR binding"/>
    <property type="evidence" value="ECO:0007669"/>
    <property type="project" value="TreeGrafter"/>
</dbReference>
<proteinExistence type="predicted"/>
<evidence type="ECO:0000313" key="4">
    <source>
        <dbReference type="Proteomes" id="UP000276133"/>
    </source>
</evidence>
<feature type="compositionally biased region" description="Basic and acidic residues" evidence="1">
    <location>
        <begin position="570"/>
        <end position="584"/>
    </location>
</feature>
<dbReference type="SUPFAM" id="SSF55315">
    <property type="entry name" value="L30e-like"/>
    <property type="match status" value="1"/>
</dbReference>
<dbReference type="InterPro" id="IPR040051">
    <property type="entry name" value="SECISBP2"/>
</dbReference>
<protein>
    <submittedName>
        <fullName evidence="3">Selenocysteine insertion sequence-binding 2-like</fullName>
    </submittedName>
</protein>
<sequence>MGVTLECNHLRATCNMSLAFKFEANNFNDVNNFLEKYGLYAFQHRFLNRILSFSSNGKNQQLINALECNHLRASSNEKSNDSTPKSNNHSLNSEFANMVTALQLGPEMNRNKEHRSRNYANYSRLMMPKFTNPLDSTCCAKRGKEYEKPRKKKSTLKKIILREREEKKKQQEQNFESLGDDSGDTANLNHLFNADNDEQSEYQVDDQIEMMSPISQNSPLSYNPSPCGSLNLNTEHFLSLDQLEERVKQKIHSRKFREYCHQIINKDIDETCTLLLQEIVRFQDRLYQKNPVKAKIKRRYVMGIREVTKHLKMFRIKCVILAPNCEKIESKGGLDDAINLIIRTSMEQNIPFLFALGRKGLGKAVNKLVPVSVVGIFDYSGAEPYFEKLVELANNAKMTYQHMVDEFEREECEHLITNQSNIVNAINENLEPLPTDTGPLVTNQNFPKIPSHMAHSRTPSNGSNISIEPFYHMNYHHSHSRSASGTFNYGHTTLVSGHTRSASGGGIGAAGINFELMMNNKSWTHSRTPSNCSNISYISRLSEPISELDNNFALNSTQAAVHFYNEQVKQEMKDSNESSDHDANVEVAESLANLHLGRINETDAGNDADSESASKP</sequence>
<dbReference type="AlphaFoldDB" id="A0A3M7PSA5"/>
<dbReference type="Gene3D" id="3.30.1330.30">
    <property type="match status" value="1"/>
</dbReference>
<dbReference type="GO" id="GO:0035368">
    <property type="term" value="F:selenocysteine insertion sequence binding"/>
    <property type="evidence" value="ECO:0007669"/>
    <property type="project" value="InterPro"/>
</dbReference>
<dbReference type="GO" id="GO:0001514">
    <property type="term" value="P:selenocysteine incorporation"/>
    <property type="evidence" value="ECO:0007669"/>
    <property type="project" value="UniProtKB-ARBA"/>
</dbReference>
<feature type="region of interest" description="Disordered" evidence="1">
    <location>
        <begin position="163"/>
        <end position="190"/>
    </location>
</feature>